<name>A0ACB7YW44_9ERIC</name>
<reference evidence="1 2" key="1">
    <citation type="journal article" date="2021" name="Hortic Res">
        <title>High-quality reference genome and annotation aids understanding of berry development for evergreen blueberry (Vaccinium darrowii).</title>
        <authorList>
            <person name="Yu J."/>
            <person name="Hulse-Kemp A.M."/>
            <person name="Babiker E."/>
            <person name="Staton M."/>
        </authorList>
    </citation>
    <scope>NUCLEOTIDE SEQUENCE [LARGE SCALE GENOMIC DNA]</scope>
    <source>
        <strain evidence="2">cv. NJ 8807/NJ 8810</strain>
        <tissue evidence="1">Young leaf</tissue>
    </source>
</reference>
<keyword evidence="2" id="KW-1185">Reference proteome</keyword>
<dbReference type="EMBL" id="CM037153">
    <property type="protein sequence ID" value="KAH7857837.1"/>
    <property type="molecule type" value="Genomic_DNA"/>
</dbReference>
<evidence type="ECO:0000313" key="1">
    <source>
        <dbReference type="EMBL" id="KAH7857837.1"/>
    </source>
</evidence>
<accession>A0ACB7YW44</accession>
<dbReference type="Proteomes" id="UP000828048">
    <property type="component" value="Chromosome 3"/>
</dbReference>
<organism evidence="1 2">
    <name type="scientific">Vaccinium darrowii</name>
    <dbReference type="NCBI Taxonomy" id="229202"/>
    <lineage>
        <taxon>Eukaryota</taxon>
        <taxon>Viridiplantae</taxon>
        <taxon>Streptophyta</taxon>
        <taxon>Embryophyta</taxon>
        <taxon>Tracheophyta</taxon>
        <taxon>Spermatophyta</taxon>
        <taxon>Magnoliopsida</taxon>
        <taxon>eudicotyledons</taxon>
        <taxon>Gunneridae</taxon>
        <taxon>Pentapetalae</taxon>
        <taxon>asterids</taxon>
        <taxon>Ericales</taxon>
        <taxon>Ericaceae</taxon>
        <taxon>Vaccinioideae</taxon>
        <taxon>Vaccinieae</taxon>
        <taxon>Vaccinium</taxon>
    </lineage>
</organism>
<gene>
    <name evidence="1" type="ORF">Vadar_017033</name>
</gene>
<evidence type="ECO:0000313" key="2">
    <source>
        <dbReference type="Proteomes" id="UP000828048"/>
    </source>
</evidence>
<comment type="caution">
    <text evidence="1">The sequence shown here is derived from an EMBL/GenBank/DDBJ whole genome shotgun (WGS) entry which is preliminary data.</text>
</comment>
<sequence>MKSTMTEFVQVDWLVKQLKKARTKFVPPTEVEVESEDSKDDDEVKVSNLLFRCKQLIQLYEILVKAPGVYGARFSGAGFHGCCIAFVDADCADEAASFVRNEYLKFQPKLASQINSEKAVQICDASDCARVI</sequence>
<protein>
    <submittedName>
        <fullName evidence="1">Uncharacterized protein</fullName>
    </submittedName>
</protein>
<proteinExistence type="predicted"/>